<evidence type="ECO:0000256" key="5">
    <source>
        <dbReference type="SAM" id="SignalP"/>
    </source>
</evidence>
<protein>
    <submittedName>
        <fullName evidence="7">WGS project CAEQ00000000 data, annotated contig 243</fullName>
    </submittedName>
</protein>
<dbReference type="GO" id="GO:0005576">
    <property type="term" value="C:extracellular region"/>
    <property type="evidence" value="ECO:0007669"/>
    <property type="project" value="TreeGrafter"/>
</dbReference>
<dbReference type="Proteomes" id="UP000000702">
    <property type="component" value="Unassembled WGS sequence"/>
</dbReference>
<evidence type="ECO:0000313" key="7">
    <source>
        <dbReference type="EMBL" id="CCD15537.1"/>
    </source>
</evidence>
<proteinExistence type="predicted"/>
<reference evidence="7 8" key="2">
    <citation type="journal article" date="2012" name="Proc. Natl. Acad. Sci. U.S.A.">
        <title>Antigenic diversity is generated by distinct evolutionary mechanisms in African trypanosome species.</title>
        <authorList>
            <person name="Jackson A.P."/>
            <person name="Berry A."/>
            <person name="Aslett M."/>
            <person name="Allison H.C."/>
            <person name="Burton P."/>
            <person name="Vavrova-Anderson J."/>
            <person name="Brown R."/>
            <person name="Browne H."/>
            <person name="Corton N."/>
            <person name="Hauser H."/>
            <person name="Gamble J."/>
            <person name="Gilderthorp R."/>
            <person name="Marcello L."/>
            <person name="McQuillan J."/>
            <person name="Otto T.D."/>
            <person name="Quail M.A."/>
            <person name="Sanders M.J."/>
            <person name="van Tonder A."/>
            <person name="Ginger M.L."/>
            <person name="Field M.C."/>
            <person name="Barry J.D."/>
            <person name="Hertz-Fowler C."/>
            <person name="Berriman M."/>
        </authorList>
    </citation>
    <scope>NUCLEOTIDE SEQUENCE [LARGE SCALE GENOMIC DNA]</scope>
    <source>
        <strain evidence="7 8">IL3000</strain>
    </source>
</reference>
<keyword evidence="1 5" id="KW-0732">Signal</keyword>
<accession>F9WE31</accession>
<feature type="signal peptide" evidence="5">
    <location>
        <begin position="1"/>
        <end position="19"/>
    </location>
</feature>
<feature type="domain" description="EGF-like" evidence="6">
    <location>
        <begin position="501"/>
        <end position="539"/>
    </location>
</feature>
<evidence type="ECO:0000256" key="2">
    <source>
        <dbReference type="ARBA" id="ARBA00023157"/>
    </source>
</evidence>
<dbReference type="VEuPathDB" id="TriTrypDB:TcIL3000_0_06340"/>
<dbReference type="GO" id="GO:0005102">
    <property type="term" value="F:signaling receptor binding"/>
    <property type="evidence" value="ECO:0007669"/>
    <property type="project" value="TreeGrafter"/>
</dbReference>
<dbReference type="InterPro" id="IPR000742">
    <property type="entry name" value="EGF"/>
</dbReference>
<dbReference type="CDD" id="cd00055">
    <property type="entry name" value="EGF_Lam"/>
    <property type="match status" value="1"/>
</dbReference>
<keyword evidence="8" id="KW-1185">Reference proteome</keyword>
<comment type="caution">
    <text evidence="3">Lacks conserved residue(s) required for the propagation of feature annotation.</text>
</comment>
<dbReference type="InterPro" id="IPR002049">
    <property type="entry name" value="LE_dom"/>
</dbReference>
<keyword evidence="2 3" id="KW-1015">Disulfide bond</keyword>
<keyword evidence="4" id="KW-0472">Membrane</keyword>
<keyword evidence="4" id="KW-1133">Transmembrane helix</keyword>
<comment type="caution">
    <text evidence="7">The sequence shown here is derived from an EMBL/GenBank/DDBJ whole genome shotgun (WGS) entry which is preliminary data.</text>
</comment>
<reference evidence="8" key="1">
    <citation type="submission" date="2011-07" db="EMBL/GenBank/DDBJ databases">
        <title>Divergent evolution of antigenic variation in African trypanosomes.</title>
        <authorList>
            <person name="Jackson A.P."/>
            <person name="Berry A."/>
            <person name="Allison H.C."/>
            <person name="Burton P."/>
            <person name="Anderson J."/>
            <person name="Aslett M."/>
            <person name="Brown R."/>
            <person name="Corton N."/>
            <person name="Harris D."/>
            <person name="Hauser H."/>
            <person name="Gamble J."/>
            <person name="Gilderthorp R."/>
            <person name="McQuillan J."/>
            <person name="Quail M.A."/>
            <person name="Sanders M."/>
            <person name="Van Tonder A."/>
            <person name="Ginger M.L."/>
            <person name="Donelson J.E."/>
            <person name="Field M.C."/>
            <person name="Barry J.D."/>
            <person name="Berriman M."/>
            <person name="Hertz-Fowler C."/>
        </authorList>
    </citation>
    <scope>NUCLEOTIDE SEQUENCE [LARGE SCALE GENOMIC DNA]</scope>
    <source>
        <strain evidence="8">IL3000</strain>
    </source>
</reference>
<evidence type="ECO:0000259" key="6">
    <source>
        <dbReference type="PROSITE" id="PS50026"/>
    </source>
</evidence>
<sequence length="746" mass="81788">MLLVCAVSILCAVLKPADALTRSYKMEIISKRTSSSLPDDHWSKYKDMSDATRLFNTAEETRKFLPLGIESPFFSYDSVDWYASPYGFLTPSRVPMCGHFCRESLGTPLIGDYQFARREISDGGDWPLIGLFVANLNIMGSGHGSGVYFLTEGEGKNMRVVVEYRNLFMRNCFYANNVLSAQVEIWSSGTIVMRYQGLPVCSTSVGVVLSKTEREVVPAKKLLGVAAIRFTPSFTQCGAITNSSECGDGCRWCSSTSECVKAHQFTGRCPSNPENGYYSVTVSEVSTIVEQDGYTDVITAGSSVALSLGFQFPFYSKGHTTQRVHIMSSGVISVFSDKQDCGPIRNVCIDGNYNYAILPFVSAHGWAGKKAIRYKKSSDSITIEIRSKTLIEPHRVYTTYVRLDNSGGIQFRYSSPTEGEGEALKHLFASPSPLVGVIRSGTSDKASVIVLAAILRVGSTVHFALVDRHDCGVDGTLSGAKCVCPQGYTGDHCEKCLPGHYGPKCFKCPACGNGGRCDDGRAGEGTCECPPLFGGENCEKKCSSSEECDDCDSPRMYCDCGICRCRQGFRGPKCEISSDPCQRLTFKGCEACMRNTTHNCAFCGDGTCYSKGLVGRPHGHTCSYTAADNRSSLCIRIVYPEEPDVDFGYYMFFVLCLCAVAFVIIISLLARYLIYARGIFNFHTVNAAGGAPDYTPARREREVVQVNFVPPKLLKGRKYALGVPLKQVSLHKLYQEQQTKGLRSEN</sequence>
<dbReference type="GO" id="GO:0009986">
    <property type="term" value="C:cell surface"/>
    <property type="evidence" value="ECO:0007669"/>
    <property type="project" value="TreeGrafter"/>
</dbReference>
<dbReference type="AlphaFoldDB" id="F9WE31"/>
<dbReference type="PROSITE" id="PS00022">
    <property type="entry name" value="EGF_1"/>
    <property type="match status" value="2"/>
</dbReference>
<dbReference type="OMA" id="MNSCNPI"/>
<gene>
    <name evidence="7" type="ORF">TCIL3000_0_06340</name>
</gene>
<evidence type="ECO:0000256" key="3">
    <source>
        <dbReference type="PROSITE-ProRule" id="PRU00076"/>
    </source>
</evidence>
<evidence type="ECO:0000256" key="4">
    <source>
        <dbReference type="SAM" id="Phobius"/>
    </source>
</evidence>
<feature type="chain" id="PRO_5003389025" evidence="5">
    <location>
        <begin position="20"/>
        <end position="746"/>
    </location>
</feature>
<dbReference type="EMBL" id="CAEQ01001944">
    <property type="protein sequence ID" value="CCD15537.1"/>
    <property type="molecule type" value="Genomic_DNA"/>
</dbReference>
<organism evidence="7 8">
    <name type="scientific">Trypanosoma congolense (strain IL3000)</name>
    <dbReference type="NCBI Taxonomy" id="1068625"/>
    <lineage>
        <taxon>Eukaryota</taxon>
        <taxon>Discoba</taxon>
        <taxon>Euglenozoa</taxon>
        <taxon>Kinetoplastea</taxon>
        <taxon>Metakinetoplastina</taxon>
        <taxon>Trypanosomatida</taxon>
        <taxon>Trypanosomatidae</taxon>
        <taxon>Trypanosoma</taxon>
        <taxon>Nannomonas</taxon>
    </lineage>
</organism>
<dbReference type="PANTHER" id="PTHR14949">
    <property type="entry name" value="EGF-LIKE-DOMAIN, MULTIPLE 7, 8"/>
    <property type="match status" value="1"/>
</dbReference>
<dbReference type="InterPro" id="IPR050969">
    <property type="entry name" value="Dev_Signal_Modulators"/>
</dbReference>
<dbReference type="Gene3D" id="2.10.25.10">
    <property type="entry name" value="Laminin"/>
    <property type="match status" value="1"/>
</dbReference>
<feature type="disulfide bond" evidence="3">
    <location>
        <begin position="529"/>
        <end position="538"/>
    </location>
</feature>
<name>F9WE31_TRYCI</name>
<feature type="transmembrane region" description="Helical" evidence="4">
    <location>
        <begin position="647"/>
        <end position="670"/>
    </location>
</feature>
<keyword evidence="3" id="KW-0245">EGF-like domain</keyword>
<dbReference type="PROSITE" id="PS50026">
    <property type="entry name" value="EGF_3"/>
    <property type="match status" value="1"/>
</dbReference>
<dbReference type="PANTHER" id="PTHR14949:SF54">
    <property type="entry name" value="VWFD DOMAIN-CONTAINING PROTEIN"/>
    <property type="match status" value="1"/>
</dbReference>
<keyword evidence="4" id="KW-0812">Transmembrane</keyword>
<evidence type="ECO:0000256" key="1">
    <source>
        <dbReference type="ARBA" id="ARBA00022729"/>
    </source>
</evidence>
<evidence type="ECO:0000313" key="8">
    <source>
        <dbReference type="Proteomes" id="UP000000702"/>
    </source>
</evidence>